<dbReference type="Proteomes" id="UP001433268">
    <property type="component" value="Unassembled WGS sequence"/>
</dbReference>
<protein>
    <submittedName>
        <fullName evidence="1">Uncharacterized protein</fullName>
    </submittedName>
</protein>
<proteinExistence type="predicted"/>
<dbReference type="GeneID" id="92038806"/>
<comment type="caution">
    <text evidence="1">The sequence shown here is derived from an EMBL/GenBank/DDBJ whole genome shotgun (WGS) entry which is preliminary data.</text>
</comment>
<name>A0ABR1XDG8_9PEZI</name>
<sequence length="82" mass="9064">MPGAPVEAPAANHPRLTAEAQTLESLSYCNLSKAKKEAGVLLYSKNPEDKTRQKAFRRPIVPCTGIRPANADLIKLNDRHHF</sequence>
<dbReference type="EMBL" id="JAQQWN010000002">
    <property type="protein sequence ID" value="KAK8094746.1"/>
    <property type="molecule type" value="Genomic_DNA"/>
</dbReference>
<accession>A0ABR1XDG8</accession>
<evidence type="ECO:0000313" key="1">
    <source>
        <dbReference type="EMBL" id="KAK8094746.1"/>
    </source>
</evidence>
<gene>
    <name evidence="1" type="ORF">PG997_001431</name>
</gene>
<evidence type="ECO:0000313" key="2">
    <source>
        <dbReference type="Proteomes" id="UP001433268"/>
    </source>
</evidence>
<dbReference type="RefSeq" id="XP_066675519.1">
    <property type="nucleotide sequence ID" value="XM_066805746.1"/>
</dbReference>
<keyword evidence="2" id="KW-1185">Reference proteome</keyword>
<reference evidence="1 2" key="1">
    <citation type="submission" date="2023-01" db="EMBL/GenBank/DDBJ databases">
        <title>Analysis of 21 Apiospora genomes using comparative genomics revels a genus with tremendous synthesis potential of carbohydrate active enzymes and secondary metabolites.</title>
        <authorList>
            <person name="Sorensen T."/>
        </authorList>
    </citation>
    <scope>NUCLEOTIDE SEQUENCE [LARGE SCALE GENOMIC DNA]</scope>
    <source>
        <strain evidence="1 2">CBS 114990</strain>
    </source>
</reference>
<organism evidence="1 2">
    <name type="scientific">Apiospora hydei</name>
    <dbReference type="NCBI Taxonomy" id="1337664"/>
    <lineage>
        <taxon>Eukaryota</taxon>
        <taxon>Fungi</taxon>
        <taxon>Dikarya</taxon>
        <taxon>Ascomycota</taxon>
        <taxon>Pezizomycotina</taxon>
        <taxon>Sordariomycetes</taxon>
        <taxon>Xylariomycetidae</taxon>
        <taxon>Amphisphaeriales</taxon>
        <taxon>Apiosporaceae</taxon>
        <taxon>Apiospora</taxon>
    </lineage>
</organism>